<evidence type="ECO:0000259" key="2">
    <source>
        <dbReference type="Pfam" id="PF22085"/>
    </source>
</evidence>
<dbReference type="PANTHER" id="PTHR10422:SF38">
    <property type="entry name" value="CYTOCHROME B SUBUNIT OF NITRIC OXIDE REDUCTASE"/>
    <property type="match status" value="1"/>
</dbReference>
<dbReference type="Pfam" id="PF22085">
    <property type="entry name" value="NorB_cytochrome_c-like"/>
    <property type="match status" value="1"/>
</dbReference>
<keyword evidence="1" id="KW-1133">Transmembrane helix</keyword>
<feature type="transmembrane region" description="Helical" evidence="1">
    <location>
        <begin position="441"/>
        <end position="463"/>
    </location>
</feature>
<feature type="transmembrane region" description="Helical" evidence="1">
    <location>
        <begin position="626"/>
        <end position="646"/>
    </location>
</feature>
<feature type="transmembrane region" description="Helical" evidence="1">
    <location>
        <begin position="515"/>
        <end position="535"/>
    </location>
</feature>
<feature type="domain" description="Nitric oxide reductase subunit B cytochrome c-like" evidence="2">
    <location>
        <begin position="36"/>
        <end position="216"/>
    </location>
</feature>
<proteinExistence type="predicted"/>
<feature type="transmembrane region" description="Helical" evidence="1">
    <location>
        <begin position="658"/>
        <end position="679"/>
    </location>
</feature>
<dbReference type="RefSeq" id="WP_248344997.1">
    <property type="nucleotide sequence ID" value="NZ_AP025592.1"/>
</dbReference>
<dbReference type="InterPro" id="IPR054309">
    <property type="entry name" value="NorB_cytochrome_c-like"/>
</dbReference>
<accession>A0ABN6N443</accession>
<feature type="transmembrane region" description="Helical" evidence="1">
    <location>
        <begin position="331"/>
        <end position="353"/>
    </location>
</feature>
<gene>
    <name evidence="3" type="ORF">AMPC_10680</name>
</gene>
<dbReference type="EMBL" id="AP025592">
    <property type="protein sequence ID" value="BDG07955.1"/>
    <property type="molecule type" value="Genomic_DNA"/>
</dbReference>
<dbReference type="SUPFAM" id="SSF81442">
    <property type="entry name" value="Cytochrome c oxidase subunit I-like"/>
    <property type="match status" value="1"/>
</dbReference>
<name>A0ABN6N443_9BACT</name>
<protein>
    <submittedName>
        <fullName evidence="3">Nitric-oxide reductase large subunit</fullName>
    </submittedName>
</protein>
<keyword evidence="1" id="KW-0472">Membrane</keyword>
<keyword evidence="1" id="KW-0812">Transmembrane</keyword>
<feature type="transmembrane region" description="Helical" evidence="1">
    <location>
        <begin position="583"/>
        <end position="606"/>
    </location>
</feature>
<feature type="transmembrane region" description="Helical" evidence="1">
    <location>
        <begin position="720"/>
        <end position="738"/>
    </location>
</feature>
<dbReference type="InterPro" id="IPR000883">
    <property type="entry name" value="Cyt_C_Oxase_1"/>
</dbReference>
<dbReference type="Pfam" id="PF00115">
    <property type="entry name" value="COX1"/>
    <property type="match status" value="1"/>
</dbReference>
<dbReference type="Gene3D" id="1.20.210.10">
    <property type="entry name" value="Cytochrome c oxidase-like, subunit I domain"/>
    <property type="match status" value="1"/>
</dbReference>
<feature type="transmembrane region" description="Helical" evidence="1">
    <location>
        <begin position="409"/>
        <end position="429"/>
    </location>
</feature>
<evidence type="ECO:0000313" key="4">
    <source>
        <dbReference type="Proteomes" id="UP001162734"/>
    </source>
</evidence>
<dbReference type="InterPro" id="IPR036927">
    <property type="entry name" value="Cyt_c_oxase-like_su1_sf"/>
</dbReference>
<feature type="transmembrane region" description="Helical" evidence="1">
    <location>
        <begin position="483"/>
        <end position="503"/>
    </location>
</feature>
<evidence type="ECO:0000313" key="3">
    <source>
        <dbReference type="EMBL" id="BDG07955.1"/>
    </source>
</evidence>
<feature type="transmembrane region" description="Helical" evidence="1">
    <location>
        <begin position="541"/>
        <end position="563"/>
    </location>
</feature>
<organism evidence="3 4">
    <name type="scientific">Anaeromyxobacter paludicola</name>
    <dbReference type="NCBI Taxonomy" id="2918171"/>
    <lineage>
        <taxon>Bacteria</taxon>
        <taxon>Pseudomonadati</taxon>
        <taxon>Myxococcota</taxon>
        <taxon>Myxococcia</taxon>
        <taxon>Myxococcales</taxon>
        <taxon>Cystobacterineae</taxon>
        <taxon>Anaeromyxobacteraceae</taxon>
        <taxon>Anaeromyxobacter</taxon>
    </lineage>
</organism>
<evidence type="ECO:0000256" key="1">
    <source>
        <dbReference type="SAM" id="Phobius"/>
    </source>
</evidence>
<dbReference type="Proteomes" id="UP001162734">
    <property type="component" value="Chromosome"/>
</dbReference>
<feature type="transmembrane region" description="Helical" evidence="1">
    <location>
        <begin position="281"/>
        <end position="304"/>
    </location>
</feature>
<feature type="transmembrane region" description="Helical" evidence="1">
    <location>
        <begin position="229"/>
        <end position="251"/>
    </location>
</feature>
<keyword evidence="4" id="KW-1185">Reference proteome</keyword>
<dbReference type="PANTHER" id="PTHR10422">
    <property type="entry name" value="CYTOCHROME C OXIDASE SUBUNIT 1"/>
    <property type="match status" value="1"/>
</dbReference>
<sequence length="762" mass="83019">MPSHRTRAVLLFVVVAAFSVLIFGGAQISRYKPPIPGRVVDAQGQVIFTAEDVVAGQKYYLSRGGQHVGSILGHGAYLAPDWTADSLHRTALVTAGLAHGLDAGAARAFTQADLEALDAGERGRVQALVKDELHRNRYDAATDTLTLSRGQATAFPTLVAYYDQLFQKGSDAMSIPPGFVDSPERARQVTAFYFWTAWSGMTDRPGETFTYTANWPFDPLAGNGPLPSALIWSIASVLLLIAGTGLAIYFYMRNGEDEHRPELAPLAEPNPTPSQRATLPFFLIALVLFVLQAALGSLTGHYAVEGNKFFGMDLGGILPYAASRTWHLQLAVFWIATCWLATGLFIGPAVGGVEPKAQKALVLTLLGALVVVVVGSLVGTWAGIQGKLSGENGWLIGHQGYEYIELGRVWQVALIAGMLLWLVLVYRAIKPALQKEQDKGGLTHLLLYASVSIPLFYSVGLFYTPGTHIAMADYWRWWVVHLWVENFFEVFATVALAFVLTQIGAVKSSSALKATYFSILLYLGSGIIGTFHHLYFTGSPLMITALGATFSALEVVPLTLLGFEVYQNLKVAKLAGNQSPYRWPLYFFTAVAFWNMIGAGVFGFLINPPIVLYYAQGLNTTPIHSHGALFGVYGFLAIALMLFSMRHTVRKAAWDDRLLGFAFWALNLGLAGMIVLSLLPAGFYQFAIAIKHGIWYARSPEVTGSSFIHTATWLRVFPDVVFDAGALALVAFVAKAIFGDLALRRKERDDSSTRNGSLKRAA</sequence>
<feature type="transmembrane region" description="Helical" evidence="1">
    <location>
        <begin position="360"/>
        <end position="384"/>
    </location>
</feature>
<reference evidence="4" key="1">
    <citation type="journal article" date="2022" name="Int. J. Syst. Evol. Microbiol.">
        <title>Anaeromyxobacter oryzae sp. nov., Anaeromyxobacter diazotrophicus sp. nov. and Anaeromyxobacter paludicola sp. nov., isolated from paddy soils.</title>
        <authorList>
            <person name="Itoh H."/>
            <person name="Xu Z."/>
            <person name="Mise K."/>
            <person name="Masuda Y."/>
            <person name="Ushijima N."/>
            <person name="Hayakawa C."/>
            <person name="Shiratori Y."/>
            <person name="Senoo K."/>
        </authorList>
    </citation>
    <scope>NUCLEOTIDE SEQUENCE [LARGE SCALE GENOMIC DNA]</scope>
    <source>
        <strain evidence="4">Red630</strain>
    </source>
</reference>